<organism evidence="12 13">
    <name type="scientific">Chiloscyllium punctatum</name>
    <name type="common">Brownbanded bambooshark</name>
    <name type="synonym">Hemiscyllium punctatum</name>
    <dbReference type="NCBI Taxonomy" id="137246"/>
    <lineage>
        <taxon>Eukaryota</taxon>
        <taxon>Metazoa</taxon>
        <taxon>Chordata</taxon>
        <taxon>Craniata</taxon>
        <taxon>Vertebrata</taxon>
        <taxon>Chondrichthyes</taxon>
        <taxon>Elasmobranchii</taxon>
        <taxon>Galeomorphii</taxon>
        <taxon>Galeoidea</taxon>
        <taxon>Orectolobiformes</taxon>
        <taxon>Hemiscylliidae</taxon>
        <taxon>Chiloscyllium</taxon>
    </lineage>
</organism>
<proteinExistence type="inferred from homology"/>
<dbReference type="InterPro" id="IPR035892">
    <property type="entry name" value="C2_domain_sf"/>
</dbReference>
<evidence type="ECO:0000313" key="13">
    <source>
        <dbReference type="Proteomes" id="UP000287033"/>
    </source>
</evidence>
<sequence>VKDVHHTELHMDMWDLDNDESVKHRLGEIQGIVGLKRIFKDVKKAARKHEQDDFLGNVIIKLQDLPYTPEDKWYSLGPCTETYPDRGKCHLQLKLIHEERDTSLSKQEPVFRIHRNLLQQFVQYDRLQKQTEAIQGEMELSTSAVTILSLHATQNDLSPFHQDLAKWLAYSKLYRHVEVSFISLLQHLTSIEYQWGLAQVTLQQEAQDELAESFKSFLDYGISLIQKYRDVFPMFDNKSTERQQSLLRVLVQICKMKAFLKLCPSVPGLHDRVVGVIKSGTRDWYQVHKQLLEPMIKTEEEIVKSLVTFIDHLNNDLLNDRKKRMKIFMGTIKVNLFNITYLQFQELVAQDLQEQVINIGAGKSKATVEGLFQLFQKLKQLHHQKIYLVPNDIPLPLDGFHKWFSEPLPKWLQMVYENSVEMVQRAVWKDQLESLGDKNKHSTSVVDIGTCFAKIKHTWTELSWPEPEEAFVIMVKLTEDMCKIALMYCRLIEERAEELSVKHYQVNTRDSDIHGVRSLQLCVVLNNMKQLWEVISKLPEELDWQGLKEDTADMIPADQIQSTLHTQLETFNSSINNKIKGVLQTLAQKLQADIKIHIYNLSASSDTIPLDDMIVPLMSFLENEFAYMDTNLVQENFQSLLGYLWTDILDIIYSTSHQGGVSQRFYLKLNHTLENLLNCFHAEGNGLSLNELQTTSFKDLKAHLSLNAASTHELVQKFYAKKIQQQTADDYSKYGAVTIKVCYDTEGKRLHVEILNAVNLMPLDSNGTSDPFVELTLEPKHIFPLVENKTTRRIDNDLNPLFDEVFEFSNVTSEQCRREGACLFITVFDHDTLVSDDLEGEAYFSLEDIPGLDTEEPLNISKVPQSRLALSHPKPNEDNILKLLEARKGDKDAQAFAKIRRQRERKSKER</sequence>
<evidence type="ECO:0000256" key="6">
    <source>
        <dbReference type="ARBA" id="ARBA00022490"/>
    </source>
</evidence>
<dbReference type="CDD" id="cd04009">
    <property type="entry name" value="C2B_Munc13-like"/>
    <property type="match status" value="1"/>
</dbReference>
<feature type="domain" description="C2" evidence="9">
    <location>
        <begin position="733"/>
        <end position="860"/>
    </location>
</feature>
<evidence type="ECO:0000259" key="10">
    <source>
        <dbReference type="PROSITE" id="PS51258"/>
    </source>
</evidence>
<dbReference type="STRING" id="137246.A0A401RNM5"/>
<dbReference type="GO" id="GO:0006887">
    <property type="term" value="P:exocytosis"/>
    <property type="evidence" value="ECO:0007669"/>
    <property type="project" value="UniProtKB-KW"/>
</dbReference>
<evidence type="ECO:0000313" key="12">
    <source>
        <dbReference type="EMBL" id="GCC19797.1"/>
    </source>
</evidence>
<dbReference type="InterPro" id="IPR000008">
    <property type="entry name" value="C2_dom"/>
</dbReference>
<dbReference type="Gene3D" id="1.10.357.50">
    <property type="match status" value="1"/>
</dbReference>
<comment type="subcellular location">
    <subcellularLocation>
        <location evidence="2">Cytoplasm</location>
    </subcellularLocation>
    <subcellularLocation>
        <location evidence="3">Late endosome</location>
    </subcellularLocation>
    <subcellularLocation>
        <location evidence="1">Recycling endosome</location>
    </subcellularLocation>
</comment>
<keyword evidence="6" id="KW-0963">Cytoplasm</keyword>
<dbReference type="Pfam" id="PF00168">
    <property type="entry name" value="C2"/>
    <property type="match status" value="1"/>
</dbReference>
<feature type="compositionally biased region" description="Basic residues" evidence="8">
    <location>
        <begin position="898"/>
        <end position="910"/>
    </location>
</feature>
<keyword evidence="13" id="KW-1185">Reference proteome</keyword>
<dbReference type="Gene3D" id="2.60.40.150">
    <property type="entry name" value="C2 domain"/>
    <property type="match status" value="2"/>
</dbReference>
<evidence type="ECO:0000256" key="5">
    <source>
        <dbReference type="ARBA" id="ARBA00022483"/>
    </source>
</evidence>
<dbReference type="PROSITE" id="PS50004">
    <property type="entry name" value="C2"/>
    <property type="match status" value="1"/>
</dbReference>
<dbReference type="GO" id="GO:0055037">
    <property type="term" value="C:recycling endosome"/>
    <property type="evidence" value="ECO:0007669"/>
    <property type="project" value="UniProtKB-SubCell"/>
</dbReference>
<comment type="similarity">
    <text evidence="4">Belongs to the unc-13 family.</text>
</comment>
<feature type="domain" description="MHD2" evidence="11">
    <location>
        <begin position="611"/>
        <end position="718"/>
    </location>
</feature>
<evidence type="ECO:0000256" key="1">
    <source>
        <dbReference type="ARBA" id="ARBA00004172"/>
    </source>
</evidence>
<dbReference type="GO" id="GO:0070382">
    <property type="term" value="C:exocytic vesicle"/>
    <property type="evidence" value="ECO:0007669"/>
    <property type="project" value="TreeGrafter"/>
</dbReference>
<dbReference type="GO" id="GO:0005770">
    <property type="term" value="C:late endosome"/>
    <property type="evidence" value="ECO:0007669"/>
    <property type="project" value="UniProtKB-SubCell"/>
</dbReference>
<dbReference type="EMBL" id="BEZZ01001605">
    <property type="protein sequence ID" value="GCC19797.1"/>
    <property type="molecule type" value="Genomic_DNA"/>
</dbReference>
<dbReference type="InterPro" id="IPR014770">
    <property type="entry name" value="Munc13_1"/>
</dbReference>
<dbReference type="Proteomes" id="UP000287033">
    <property type="component" value="Unassembled WGS sequence"/>
</dbReference>
<dbReference type="Gene3D" id="1.20.58.1100">
    <property type="match status" value="1"/>
</dbReference>
<dbReference type="SMART" id="SM00239">
    <property type="entry name" value="C2"/>
    <property type="match status" value="1"/>
</dbReference>
<dbReference type="AlphaFoldDB" id="A0A401RNM5"/>
<feature type="region of interest" description="Disordered" evidence="8">
    <location>
        <begin position="890"/>
        <end position="910"/>
    </location>
</feature>
<dbReference type="PROSITE" id="PS51259">
    <property type="entry name" value="MHD2"/>
    <property type="match status" value="1"/>
</dbReference>
<dbReference type="InterPro" id="IPR010439">
    <property type="entry name" value="MUN_dom"/>
</dbReference>
<evidence type="ECO:0000256" key="8">
    <source>
        <dbReference type="SAM" id="MobiDB-lite"/>
    </source>
</evidence>
<evidence type="ECO:0000259" key="9">
    <source>
        <dbReference type="PROSITE" id="PS50004"/>
    </source>
</evidence>
<accession>A0A401RNM5</accession>
<evidence type="ECO:0000256" key="2">
    <source>
        <dbReference type="ARBA" id="ARBA00004496"/>
    </source>
</evidence>
<comment type="caution">
    <text evidence="12">The sequence shown here is derived from an EMBL/GenBank/DDBJ whole genome shotgun (WGS) entry which is preliminary data.</text>
</comment>
<feature type="non-terminal residue" evidence="12">
    <location>
        <position position="1"/>
    </location>
</feature>
<feature type="domain" description="MHD1" evidence="10">
    <location>
        <begin position="372"/>
        <end position="492"/>
    </location>
</feature>
<protein>
    <recommendedName>
        <fullName evidence="14">C2 domain-containing protein</fullName>
    </recommendedName>
</protein>
<keyword evidence="7" id="KW-0967">Endosome</keyword>
<dbReference type="PANTHER" id="PTHR45999:SF3">
    <property type="entry name" value="PROTEIN UNC-13 HOMOLOG D"/>
    <property type="match status" value="1"/>
</dbReference>
<dbReference type="PANTHER" id="PTHR45999">
    <property type="entry name" value="UNC-13-4A, ISOFORM B"/>
    <property type="match status" value="1"/>
</dbReference>
<reference evidence="12 13" key="1">
    <citation type="journal article" date="2018" name="Nat. Ecol. Evol.">
        <title>Shark genomes provide insights into elasmobranch evolution and the origin of vertebrates.</title>
        <authorList>
            <person name="Hara Y"/>
            <person name="Yamaguchi K"/>
            <person name="Onimaru K"/>
            <person name="Kadota M"/>
            <person name="Koyanagi M"/>
            <person name="Keeley SD"/>
            <person name="Tatsumi K"/>
            <person name="Tanaka K"/>
            <person name="Motone F"/>
            <person name="Kageyama Y"/>
            <person name="Nozu R"/>
            <person name="Adachi N"/>
            <person name="Nishimura O"/>
            <person name="Nakagawa R"/>
            <person name="Tanegashima C"/>
            <person name="Kiyatake I"/>
            <person name="Matsumoto R"/>
            <person name="Murakumo K"/>
            <person name="Nishida K"/>
            <person name="Terakita A"/>
            <person name="Kuratani S"/>
            <person name="Sato K"/>
            <person name="Hyodo S Kuraku.S."/>
        </authorList>
    </citation>
    <scope>NUCLEOTIDE SEQUENCE [LARGE SCALE GENOMIC DNA]</scope>
</reference>
<gene>
    <name evidence="12" type="ORF">chiPu_0018536</name>
</gene>
<dbReference type="OMA" id="ICKTKAF"/>
<evidence type="ECO:0000259" key="11">
    <source>
        <dbReference type="PROSITE" id="PS51259"/>
    </source>
</evidence>
<dbReference type="PROSITE" id="PS51258">
    <property type="entry name" value="MHD1"/>
    <property type="match status" value="1"/>
</dbReference>
<evidence type="ECO:0000256" key="4">
    <source>
        <dbReference type="ARBA" id="ARBA00005823"/>
    </source>
</evidence>
<name>A0A401RNM5_CHIPU</name>
<evidence type="ECO:0000256" key="7">
    <source>
        <dbReference type="ARBA" id="ARBA00022753"/>
    </source>
</evidence>
<evidence type="ECO:0000256" key="3">
    <source>
        <dbReference type="ARBA" id="ARBA00004603"/>
    </source>
</evidence>
<dbReference type="OrthoDB" id="7976202at2759"/>
<dbReference type="Pfam" id="PF06292">
    <property type="entry name" value="MUN"/>
    <property type="match status" value="1"/>
</dbReference>
<keyword evidence="5" id="KW-0268">Exocytosis</keyword>
<evidence type="ECO:0008006" key="14">
    <source>
        <dbReference type="Google" id="ProtNLM"/>
    </source>
</evidence>
<dbReference type="InterPro" id="IPR014772">
    <property type="entry name" value="Munc13_dom-2"/>
</dbReference>
<dbReference type="InterPro" id="IPR052095">
    <property type="entry name" value="UNC-13_domain"/>
</dbReference>
<dbReference type="SUPFAM" id="SSF49562">
    <property type="entry name" value="C2 domain (Calcium/lipid-binding domain, CaLB)"/>
    <property type="match status" value="1"/>
</dbReference>